<reference evidence="1 2" key="1">
    <citation type="journal article" date="2023" name="G3 (Bethesda)">
        <title>A chromosome-length genome assembly and annotation of blackberry (Rubus argutus, cv. 'Hillquist').</title>
        <authorList>
            <person name="Bruna T."/>
            <person name="Aryal R."/>
            <person name="Dudchenko O."/>
            <person name="Sargent D.J."/>
            <person name="Mead D."/>
            <person name="Buti M."/>
            <person name="Cavallini A."/>
            <person name="Hytonen T."/>
            <person name="Andres J."/>
            <person name="Pham M."/>
            <person name="Weisz D."/>
            <person name="Mascagni F."/>
            <person name="Usai G."/>
            <person name="Natali L."/>
            <person name="Bassil N."/>
            <person name="Fernandez G.E."/>
            <person name="Lomsadze A."/>
            <person name="Armour M."/>
            <person name="Olukolu B."/>
            <person name="Poorten T."/>
            <person name="Britton C."/>
            <person name="Davik J."/>
            <person name="Ashrafi H."/>
            <person name="Aiden E.L."/>
            <person name="Borodovsky M."/>
            <person name="Worthington M."/>
        </authorList>
    </citation>
    <scope>NUCLEOTIDE SEQUENCE [LARGE SCALE GENOMIC DNA]</scope>
    <source>
        <strain evidence="1">PI 553951</strain>
    </source>
</reference>
<dbReference type="EMBL" id="JBEDUW010000001">
    <property type="protein sequence ID" value="KAK9951301.1"/>
    <property type="molecule type" value="Genomic_DNA"/>
</dbReference>
<dbReference type="Proteomes" id="UP001457282">
    <property type="component" value="Unassembled WGS sequence"/>
</dbReference>
<dbReference type="AlphaFoldDB" id="A0AAW1YRG9"/>
<name>A0AAW1YRG9_RUBAR</name>
<gene>
    <name evidence="1" type="ORF">M0R45_006755</name>
</gene>
<evidence type="ECO:0000313" key="2">
    <source>
        <dbReference type="Proteomes" id="UP001457282"/>
    </source>
</evidence>
<keyword evidence="2" id="KW-1185">Reference proteome</keyword>
<organism evidence="1 2">
    <name type="scientific">Rubus argutus</name>
    <name type="common">Southern blackberry</name>
    <dbReference type="NCBI Taxonomy" id="59490"/>
    <lineage>
        <taxon>Eukaryota</taxon>
        <taxon>Viridiplantae</taxon>
        <taxon>Streptophyta</taxon>
        <taxon>Embryophyta</taxon>
        <taxon>Tracheophyta</taxon>
        <taxon>Spermatophyta</taxon>
        <taxon>Magnoliopsida</taxon>
        <taxon>eudicotyledons</taxon>
        <taxon>Gunneridae</taxon>
        <taxon>Pentapetalae</taxon>
        <taxon>rosids</taxon>
        <taxon>fabids</taxon>
        <taxon>Rosales</taxon>
        <taxon>Rosaceae</taxon>
        <taxon>Rosoideae</taxon>
        <taxon>Rosoideae incertae sedis</taxon>
        <taxon>Rubus</taxon>
    </lineage>
</organism>
<accession>A0AAW1YRG9</accession>
<evidence type="ECO:0000313" key="1">
    <source>
        <dbReference type="EMBL" id="KAK9951301.1"/>
    </source>
</evidence>
<proteinExistence type="predicted"/>
<protein>
    <submittedName>
        <fullName evidence="1">Uncharacterized protein</fullName>
    </submittedName>
</protein>
<sequence length="69" mass="7753">MIWVGESETEKSKTWVLIDLILLEITIENEGKGGCNEESDRTGGNEEEKGRVEIVSIPKLLNSDILTEY</sequence>
<comment type="caution">
    <text evidence="1">The sequence shown here is derived from an EMBL/GenBank/DDBJ whole genome shotgun (WGS) entry which is preliminary data.</text>
</comment>